<feature type="region of interest" description="Disordered" evidence="4">
    <location>
        <begin position="265"/>
        <end position="517"/>
    </location>
</feature>
<evidence type="ECO:0000313" key="6">
    <source>
        <dbReference type="Proteomes" id="UP000694414"/>
    </source>
</evidence>
<sequence length="517" mass="55771">MISCAEQRSRQGEAGRGLAPVAPAWAQRSGAWVPGLLQGPHRAESPMSRQEEKDAELDRRIVALRKKNQALLRRYQEIQEDRWQAEQGGMAVTTPGFLRPDGLTVTISQVPGEKRVVSRNWTRGTLGPQVANEMLEHEDTEDCRGTFCLGQRVELAVTMENKAEAKRIVSAKPSKARNQGTDGSSGGRGGRSPPAPVAISSDFAWKGAREPRRQPVGEPPEAGWDYAQWKQEREQIDLARLARHRDAQGDWRRPWDLDKAKPTWVAGLGGWLGPRSHRKLQPSPLPPDGKGQGGQSGRPSVASATGSKARGKERLTGRARRWDLKEDKEELESQEGNQSTRQPASEEERAQRQSGVELGRPGSTPATSPALAPPEGPKGQSGAPTAISTPGSPQETDMTPLDLSLGGASPSGPAESTESTCVLSPRPGPQERPVSRPDGSDQPLGWNDHQAELQVQTCSEPQRGAGPLEPREDRSGKAGAQQGLAQRSRPPRGTSQRARGTGGMRSRTGGPGPAERC</sequence>
<feature type="compositionally biased region" description="Polar residues" evidence="4">
    <location>
        <begin position="382"/>
        <end position="397"/>
    </location>
</feature>
<reference evidence="5" key="1">
    <citation type="submission" date="2025-08" db="UniProtKB">
        <authorList>
            <consortium name="Ensembl"/>
        </authorList>
    </citation>
    <scope>IDENTIFICATION</scope>
</reference>
<proteinExistence type="predicted"/>
<dbReference type="AlphaFoldDB" id="A0A8C8ZCP1"/>
<feature type="compositionally biased region" description="Low complexity" evidence="4">
    <location>
        <begin position="361"/>
        <end position="370"/>
    </location>
</feature>
<evidence type="ECO:0000256" key="3">
    <source>
        <dbReference type="SAM" id="Coils"/>
    </source>
</evidence>
<name>A0A8C8ZCP1_PROSS</name>
<feature type="region of interest" description="Disordered" evidence="4">
    <location>
        <begin position="203"/>
        <end position="222"/>
    </location>
</feature>
<feature type="region of interest" description="Disordered" evidence="4">
    <location>
        <begin position="166"/>
        <end position="198"/>
    </location>
</feature>
<protein>
    <submittedName>
        <fullName evidence="5">Coiled-coil domain containing 9B</fullName>
    </submittedName>
</protein>
<reference evidence="5" key="2">
    <citation type="submission" date="2025-09" db="UniProtKB">
        <authorList>
            <consortium name="Ensembl"/>
        </authorList>
    </citation>
    <scope>IDENTIFICATION</scope>
</reference>
<dbReference type="PANTHER" id="PTHR15635">
    <property type="entry name" value="COILED-COIL DOMAIN CONTAINING PROTEIN 9"/>
    <property type="match status" value="1"/>
</dbReference>
<evidence type="ECO:0000256" key="1">
    <source>
        <dbReference type="ARBA" id="ARBA00022553"/>
    </source>
</evidence>
<accession>A0A8C8ZCP1</accession>
<evidence type="ECO:0000256" key="2">
    <source>
        <dbReference type="ARBA" id="ARBA00023054"/>
    </source>
</evidence>
<dbReference type="Ensembl" id="ENSPSMT00000015186.1">
    <property type="protein sequence ID" value="ENSPSMP00000013041.1"/>
    <property type="gene ID" value="ENSPSMG00000009369.1"/>
</dbReference>
<keyword evidence="1" id="KW-0597">Phosphoprotein</keyword>
<feature type="compositionally biased region" description="Polar residues" evidence="4">
    <location>
        <begin position="334"/>
        <end position="343"/>
    </location>
</feature>
<evidence type="ECO:0000256" key="4">
    <source>
        <dbReference type="SAM" id="MobiDB-lite"/>
    </source>
</evidence>
<dbReference type="InterPro" id="IPR029336">
    <property type="entry name" value="DUF4594"/>
</dbReference>
<dbReference type="Proteomes" id="UP000694414">
    <property type="component" value="Unplaced"/>
</dbReference>
<keyword evidence="2 3" id="KW-0175">Coiled coil</keyword>
<feature type="compositionally biased region" description="Basic and acidic residues" evidence="4">
    <location>
        <begin position="310"/>
        <end position="328"/>
    </location>
</feature>
<dbReference type="PANTHER" id="PTHR15635:SF10">
    <property type="entry name" value="COILED-COIL DOMAIN-CONTAINING PROTEIN 9B"/>
    <property type="match status" value="1"/>
</dbReference>
<dbReference type="Pfam" id="PF15266">
    <property type="entry name" value="DUF4594"/>
    <property type="match status" value="1"/>
</dbReference>
<organism evidence="5 6">
    <name type="scientific">Prolemur simus</name>
    <name type="common">Greater bamboo lemur</name>
    <name type="synonym">Hapalemur simus</name>
    <dbReference type="NCBI Taxonomy" id="1328070"/>
    <lineage>
        <taxon>Eukaryota</taxon>
        <taxon>Metazoa</taxon>
        <taxon>Chordata</taxon>
        <taxon>Craniata</taxon>
        <taxon>Vertebrata</taxon>
        <taxon>Euteleostomi</taxon>
        <taxon>Mammalia</taxon>
        <taxon>Eutheria</taxon>
        <taxon>Euarchontoglires</taxon>
        <taxon>Primates</taxon>
        <taxon>Strepsirrhini</taxon>
        <taxon>Lemuriformes</taxon>
        <taxon>Lemuridae</taxon>
        <taxon>Prolemur</taxon>
    </lineage>
</organism>
<keyword evidence="6" id="KW-1185">Reference proteome</keyword>
<feature type="coiled-coil region" evidence="3">
    <location>
        <begin position="47"/>
        <end position="81"/>
    </location>
</feature>
<evidence type="ECO:0000313" key="5">
    <source>
        <dbReference type="Ensembl" id="ENSPSMP00000013041.1"/>
    </source>
</evidence>
<gene>
    <name evidence="5" type="primary">CCDC9B</name>
</gene>
<dbReference type="GeneTree" id="ENSGT00530000063950"/>